<dbReference type="PRINTS" id="PR00634">
    <property type="entry name" value="BETALLERGEN"/>
</dbReference>
<dbReference type="GO" id="GO:0006952">
    <property type="term" value="P:defense response"/>
    <property type="evidence" value="ECO:0007669"/>
    <property type="project" value="UniProtKB-KW"/>
</dbReference>
<dbReference type="Gene3D" id="3.30.530.20">
    <property type="match status" value="2"/>
</dbReference>
<evidence type="ECO:0000313" key="6">
    <source>
        <dbReference type="RefSeq" id="XP_052114472.1"/>
    </source>
</evidence>
<dbReference type="RefSeq" id="XP_052114472.1">
    <property type="nucleotide sequence ID" value="XM_052258512.1"/>
</dbReference>
<evidence type="ECO:0000256" key="1">
    <source>
        <dbReference type="ARBA" id="ARBA00009744"/>
    </source>
</evidence>
<organism evidence="5 6">
    <name type="scientific">Arachis duranensis</name>
    <name type="common">Wild peanut</name>
    <dbReference type="NCBI Taxonomy" id="130453"/>
    <lineage>
        <taxon>Eukaryota</taxon>
        <taxon>Viridiplantae</taxon>
        <taxon>Streptophyta</taxon>
        <taxon>Embryophyta</taxon>
        <taxon>Tracheophyta</taxon>
        <taxon>Spermatophyta</taxon>
        <taxon>Magnoliopsida</taxon>
        <taxon>eudicotyledons</taxon>
        <taxon>Gunneridae</taxon>
        <taxon>Pentapetalae</taxon>
        <taxon>rosids</taxon>
        <taxon>fabids</taxon>
        <taxon>Fabales</taxon>
        <taxon>Fabaceae</taxon>
        <taxon>Papilionoideae</taxon>
        <taxon>50 kb inversion clade</taxon>
        <taxon>dalbergioids sensu lato</taxon>
        <taxon>Dalbergieae</taxon>
        <taxon>Pterocarpus clade</taxon>
        <taxon>Arachis</taxon>
    </lineage>
</organism>
<proteinExistence type="inferred from homology"/>
<dbReference type="GO" id="GO:0009738">
    <property type="term" value="P:abscisic acid-activated signaling pathway"/>
    <property type="evidence" value="ECO:0007669"/>
    <property type="project" value="InterPro"/>
</dbReference>
<dbReference type="GO" id="GO:0004864">
    <property type="term" value="F:protein phosphatase inhibitor activity"/>
    <property type="evidence" value="ECO:0007669"/>
    <property type="project" value="InterPro"/>
</dbReference>
<evidence type="ECO:0000313" key="5">
    <source>
        <dbReference type="Proteomes" id="UP000515211"/>
    </source>
</evidence>
<feature type="domain" description="Bet v I/Major latex protein" evidence="4">
    <location>
        <begin position="157"/>
        <end position="310"/>
    </location>
</feature>
<sequence length="310" mass="34576">MAGVVGRLEAEIEVKSNADKFWNAIRDFATILPKVSPSVYKSIHIIQGDAKVPGSIIKYTLDMGNEVVTVTESIEDVDDGKRTLIYSVIDGDLLKYFKSNYKGYINVTPKGDDNGSIVKWSSEYEKVSQEVPEPIFIKEFATKMFPKIDDYLLTMAASVGKLEAETEVKSNADKFWGAIRDFVTIFPKASPTDYKSIQILEGDGKVVGSVYRTISGDQGNEAVKTVTEKIESVDDAKRTIIYSVIDGDLLKYYKRYKGYVNVTPKGDDNGSLVKWCCEYEKASQDVPEPNFMGEAAINTFLKVDHYILNA</sequence>
<dbReference type="SUPFAM" id="SSF55961">
    <property type="entry name" value="Bet v1-like"/>
    <property type="match status" value="2"/>
</dbReference>
<accession>A0A9C6TI08</accession>
<dbReference type="GeneID" id="107481184"/>
<dbReference type="GO" id="GO:0010427">
    <property type="term" value="F:abscisic acid binding"/>
    <property type="evidence" value="ECO:0007669"/>
    <property type="project" value="InterPro"/>
</dbReference>
<dbReference type="GO" id="GO:0038023">
    <property type="term" value="F:signaling receptor activity"/>
    <property type="evidence" value="ECO:0007669"/>
    <property type="project" value="InterPro"/>
</dbReference>
<keyword evidence="3" id="KW-0568">Pathogenesis-related protein</keyword>
<keyword evidence="5" id="KW-1185">Reference proteome</keyword>
<feature type="domain" description="Bet v I/Major latex protein" evidence="4">
    <location>
        <begin position="3"/>
        <end position="155"/>
    </location>
</feature>
<dbReference type="FunFam" id="3.30.530.20:FF:000007">
    <property type="entry name" value="Major pollen allergen Bet v 1-A"/>
    <property type="match status" value="1"/>
</dbReference>
<dbReference type="InterPro" id="IPR024949">
    <property type="entry name" value="Bet_v_I_allergen"/>
</dbReference>
<reference evidence="5" key="1">
    <citation type="journal article" date="2016" name="Nat. Genet.">
        <title>The genome sequences of Arachis duranensis and Arachis ipaensis, the diploid ancestors of cultivated peanut.</title>
        <authorList>
            <person name="Bertioli D.J."/>
            <person name="Cannon S.B."/>
            <person name="Froenicke L."/>
            <person name="Huang G."/>
            <person name="Farmer A.D."/>
            <person name="Cannon E.K."/>
            <person name="Liu X."/>
            <person name="Gao D."/>
            <person name="Clevenger J."/>
            <person name="Dash S."/>
            <person name="Ren L."/>
            <person name="Moretzsohn M.C."/>
            <person name="Shirasawa K."/>
            <person name="Huang W."/>
            <person name="Vidigal B."/>
            <person name="Abernathy B."/>
            <person name="Chu Y."/>
            <person name="Niederhuth C.E."/>
            <person name="Umale P."/>
            <person name="Araujo A.C."/>
            <person name="Kozik A."/>
            <person name="Kim K.D."/>
            <person name="Burow M.D."/>
            <person name="Varshney R.K."/>
            <person name="Wang X."/>
            <person name="Zhang X."/>
            <person name="Barkley N."/>
            <person name="Guimaraes P.M."/>
            <person name="Isobe S."/>
            <person name="Guo B."/>
            <person name="Liao B."/>
            <person name="Stalker H.T."/>
            <person name="Schmitz R.J."/>
            <person name="Scheffler B.E."/>
            <person name="Leal-Bertioli S.C."/>
            <person name="Xun X."/>
            <person name="Jackson S.A."/>
            <person name="Michelmore R."/>
            <person name="Ozias-Akins P."/>
        </authorList>
    </citation>
    <scope>NUCLEOTIDE SEQUENCE [LARGE SCALE GENOMIC DNA]</scope>
    <source>
        <strain evidence="5">cv. V14167</strain>
    </source>
</reference>
<dbReference type="PANTHER" id="PTHR31907">
    <property type="entry name" value="MLP-LIKE PROTEIN 423"/>
    <property type="match status" value="1"/>
</dbReference>
<dbReference type="InterPro" id="IPR000916">
    <property type="entry name" value="Bet_v_I/MLP"/>
</dbReference>
<protein>
    <submittedName>
        <fullName evidence="6">MLP-like protein 28</fullName>
    </submittedName>
</protein>
<dbReference type="AlphaFoldDB" id="A0A9C6TI08"/>
<reference evidence="6" key="2">
    <citation type="submission" date="2025-08" db="UniProtKB">
        <authorList>
            <consortium name="RefSeq"/>
        </authorList>
    </citation>
    <scope>IDENTIFICATION</scope>
    <source>
        <tissue evidence="6">Whole plant</tissue>
    </source>
</reference>
<dbReference type="CDD" id="cd07816">
    <property type="entry name" value="Bet_v1-like"/>
    <property type="match status" value="2"/>
</dbReference>
<comment type="similarity">
    <text evidence="1">Belongs to the BetVI family.</text>
</comment>
<dbReference type="SMART" id="SM01037">
    <property type="entry name" value="Bet_v_1"/>
    <property type="match status" value="2"/>
</dbReference>
<evidence type="ECO:0000259" key="4">
    <source>
        <dbReference type="SMART" id="SM01037"/>
    </source>
</evidence>
<name>A0A9C6TI08_ARADU</name>
<gene>
    <name evidence="6" type="primary">LOC107481184</name>
</gene>
<dbReference type="InterPro" id="IPR023393">
    <property type="entry name" value="START-like_dom_sf"/>
</dbReference>
<dbReference type="KEGG" id="adu:107481184"/>
<dbReference type="Proteomes" id="UP000515211">
    <property type="component" value="Chromosome 3"/>
</dbReference>
<evidence type="ECO:0000256" key="2">
    <source>
        <dbReference type="ARBA" id="ARBA00022821"/>
    </source>
</evidence>
<dbReference type="InterPro" id="IPR051761">
    <property type="entry name" value="MLP-like_ligand-binding"/>
</dbReference>
<keyword evidence="2" id="KW-0611">Plant defense</keyword>
<dbReference type="Pfam" id="PF00407">
    <property type="entry name" value="Bet_v_1"/>
    <property type="match status" value="2"/>
</dbReference>
<evidence type="ECO:0000256" key="3">
    <source>
        <dbReference type="ARBA" id="ARBA00023265"/>
    </source>
</evidence>